<evidence type="ECO:0008006" key="3">
    <source>
        <dbReference type="Google" id="ProtNLM"/>
    </source>
</evidence>
<dbReference type="OrthoDB" id="291697at2"/>
<keyword evidence="2" id="KW-1185">Reference proteome</keyword>
<protein>
    <recommendedName>
        <fullName evidence="3">Carboxypeptidase regulatory-like domain-containing protein</fullName>
    </recommendedName>
</protein>
<dbReference type="RefSeq" id="WP_145258754.1">
    <property type="nucleotide sequence ID" value="NZ_CP036279.1"/>
</dbReference>
<organism evidence="1 2">
    <name type="scientific">Kolteria novifilia</name>
    <dbReference type="NCBI Taxonomy" id="2527975"/>
    <lineage>
        <taxon>Bacteria</taxon>
        <taxon>Pseudomonadati</taxon>
        <taxon>Planctomycetota</taxon>
        <taxon>Planctomycetia</taxon>
        <taxon>Kolteriales</taxon>
        <taxon>Kolteriaceae</taxon>
        <taxon>Kolteria</taxon>
    </lineage>
</organism>
<proteinExistence type="predicted"/>
<sequence length="145" mass="15627">MIGRIRWRVALTCFVGLCVVLGSGCGSGGDLPKTVKVTGMITIDGKPVPVGVITFFPEPDVEPNLNAVGHIQPDGSYSLMTFQNAHGVVPGRFKVSIQAWQREPTMEQEGVPLIPEKYFTIDSSGLNAEVSPDQSSQTFDFKLSS</sequence>
<dbReference type="AlphaFoldDB" id="A0A518B5C7"/>
<name>A0A518B5C7_9BACT</name>
<gene>
    <name evidence="1" type="ORF">Pan216_30500</name>
</gene>
<dbReference type="Proteomes" id="UP000317093">
    <property type="component" value="Chromosome"/>
</dbReference>
<dbReference type="EMBL" id="CP036279">
    <property type="protein sequence ID" value="QDU62183.1"/>
    <property type="molecule type" value="Genomic_DNA"/>
</dbReference>
<dbReference type="PROSITE" id="PS51257">
    <property type="entry name" value="PROKAR_LIPOPROTEIN"/>
    <property type="match status" value="1"/>
</dbReference>
<dbReference type="KEGG" id="knv:Pan216_30500"/>
<accession>A0A518B5C7</accession>
<evidence type="ECO:0000313" key="2">
    <source>
        <dbReference type="Proteomes" id="UP000317093"/>
    </source>
</evidence>
<reference evidence="1 2" key="1">
    <citation type="submission" date="2019-02" db="EMBL/GenBank/DDBJ databases">
        <title>Deep-cultivation of Planctomycetes and their phenomic and genomic characterization uncovers novel biology.</title>
        <authorList>
            <person name="Wiegand S."/>
            <person name="Jogler M."/>
            <person name="Boedeker C."/>
            <person name="Pinto D."/>
            <person name="Vollmers J."/>
            <person name="Rivas-Marin E."/>
            <person name="Kohn T."/>
            <person name="Peeters S.H."/>
            <person name="Heuer A."/>
            <person name="Rast P."/>
            <person name="Oberbeckmann S."/>
            <person name="Bunk B."/>
            <person name="Jeske O."/>
            <person name="Meyerdierks A."/>
            <person name="Storesund J.E."/>
            <person name="Kallscheuer N."/>
            <person name="Luecker S."/>
            <person name="Lage O.M."/>
            <person name="Pohl T."/>
            <person name="Merkel B.J."/>
            <person name="Hornburger P."/>
            <person name="Mueller R.-W."/>
            <person name="Bruemmer F."/>
            <person name="Labrenz M."/>
            <person name="Spormann A.M."/>
            <person name="Op den Camp H."/>
            <person name="Overmann J."/>
            <person name="Amann R."/>
            <person name="Jetten M.S.M."/>
            <person name="Mascher T."/>
            <person name="Medema M.H."/>
            <person name="Devos D.P."/>
            <person name="Kaster A.-K."/>
            <person name="Ovreas L."/>
            <person name="Rohde M."/>
            <person name="Galperin M.Y."/>
            <person name="Jogler C."/>
        </authorList>
    </citation>
    <scope>NUCLEOTIDE SEQUENCE [LARGE SCALE GENOMIC DNA]</scope>
    <source>
        <strain evidence="1 2">Pan216</strain>
    </source>
</reference>
<evidence type="ECO:0000313" key="1">
    <source>
        <dbReference type="EMBL" id="QDU62183.1"/>
    </source>
</evidence>